<keyword evidence="2" id="KW-1185">Reference proteome</keyword>
<comment type="caution">
    <text evidence="1">The sequence shown here is derived from an EMBL/GenBank/DDBJ whole genome shotgun (WGS) entry which is preliminary data.</text>
</comment>
<evidence type="ECO:0000313" key="1">
    <source>
        <dbReference type="EMBL" id="MET3527179.1"/>
    </source>
</evidence>
<dbReference type="RefSeq" id="WP_354297679.1">
    <property type="nucleotide sequence ID" value="NZ_JBEPLU010000001.1"/>
</dbReference>
<organism evidence="1 2">
    <name type="scientific">Phenylobacterium koreense</name>
    <dbReference type="NCBI Taxonomy" id="266125"/>
    <lineage>
        <taxon>Bacteria</taxon>
        <taxon>Pseudomonadati</taxon>
        <taxon>Pseudomonadota</taxon>
        <taxon>Alphaproteobacteria</taxon>
        <taxon>Caulobacterales</taxon>
        <taxon>Caulobacteraceae</taxon>
        <taxon>Phenylobacterium</taxon>
    </lineage>
</organism>
<dbReference type="EMBL" id="JBEPLU010000001">
    <property type="protein sequence ID" value="MET3527179.1"/>
    <property type="molecule type" value="Genomic_DNA"/>
</dbReference>
<gene>
    <name evidence="1" type="ORF">ABID41_002274</name>
</gene>
<dbReference type="Proteomes" id="UP001549110">
    <property type="component" value="Unassembled WGS sequence"/>
</dbReference>
<evidence type="ECO:0008006" key="3">
    <source>
        <dbReference type="Google" id="ProtNLM"/>
    </source>
</evidence>
<reference evidence="1 2" key="1">
    <citation type="submission" date="2024-06" db="EMBL/GenBank/DDBJ databases">
        <title>Genomic Encyclopedia of Type Strains, Phase IV (KMG-IV): sequencing the most valuable type-strain genomes for metagenomic binning, comparative biology and taxonomic classification.</title>
        <authorList>
            <person name="Goeker M."/>
        </authorList>
    </citation>
    <scope>NUCLEOTIDE SEQUENCE [LARGE SCALE GENOMIC DNA]</scope>
    <source>
        <strain evidence="1 2">DSM 17809</strain>
    </source>
</reference>
<protein>
    <recommendedName>
        <fullName evidence="3">Globin</fullName>
    </recommendedName>
</protein>
<name>A0ABV2EJF9_9CAUL</name>
<proteinExistence type="predicted"/>
<sequence length="205" mass="22635">MSGQLIAVAAALPNLHGKALATIAGRSPCPVATYRSIATGVASLDLRHEEAEPLRRRFNAYYGVRRNVAWRASFYERFEAAKNGPAGSIDLFADIVRSLSAETGRVEASFVSKLVATIDPEYPIIDSVVRKWLGSLTETPPFKGGVDVVTAYYVWLTKFMREIVRTPEAQAWSKAFEATFPLLPGEQPISQMKQIDFLIWAGADR</sequence>
<accession>A0ABV2EJF9</accession>
<evidence type="ECO:0000313" key="2">
    <source>
        <dbReference type="Proteomes" id="UP001549110"/>
    </source>
</evidence>